<evidence type="ECO:0000256" key="8">
    <source>
        <dbReference type="ARBA" id="ARBA00022723"/>
    </source>
</evidence>
<comment type="similarity">
    <text evidence="3">Belongs to the class-I aminoacyl-tRNA synthetase family.</text>
</comment>
<reference evidence="17" key="1">
    <citation type="submission" date="2016-10" db="EMBL/GenBank/DDBJ databases">
        <authorList>
            <person name="de Groot N.N."/>
        </authorList>
    </citation>
    <scope>NUCLEOTIDE SEQUENCE</scope>
</reference>
<proteinExistence type="inferred from homology"/>
<dbReference type="Pfam" id="PF01406">
    <property type="entry name" value="tRNA-synt_1e"/>
    <property type="match status" value="1"/>
</dbReference>
<dbReference type="GO" id="GO:0004817">
    <property type="term" value="F:cysteine-tRNA ligase activity"/>
    <property type="evidence" value="ECO:0007669"/>
    <property type="project" value="UniProtKB-EC"/>
</dbReference>
<dbReference type="PANTHER" id="PTHR10890">
    <property type="entry name" value="CYSTEINYL-TRNA SYNTHETASE"/>
    <property type="match status" value="1"/>
</dbReference>
<dbReference type="CDD" id="cd07963">
    <property type="entry name" value="Anticodon_Ia_Cys"/>
    <property type="match status" value="1"/>
</dbReference>
<dbReference type="FunFam" id="3.40.50.620:FF:000009">
    <property type="entry name" value="Cysteine--tRNA ligase"/>
    <property type="match status" value="1"/>
</dbReference>
<keyword evidence="12" id="KW-0648">Protein biosynthesis</keyword>
<keyword evidence="6" id="KW-0963">Cytoplasm</keyword>
<dbReference type="InterPro" id="IPR032678">
    <property type="entry name" value="tRNA-synt_1_cat_dom"/>
</dbReference>
<dbReference type="Gene3D" id="3.40.50.620">
    <property type="entry name" value="HUPs"/>
    <property type="match status" value="1"/>
</dbReference>
<dbReference type="InterPro" id="IPR014729">
    <property type="entry name" value="Rossmann-like_a/b/a_fold"/>
</dbReference>
<dbReference type="HAMAP" id="MF_00041">
    <property type="entry name" value="Cys_tRNA_synth"/>
    <property type="match status" value="1"/>
</dbReference>
<feature type="domain" description="Cysteinyl-tRNA synthetase class Ia DALR" evidence="15">
    <location>
        <begin position="345"/>
        <end position="406"/>
    </location>
</feature>
<evidence type="ECO:0000256" key="3">
    <source>
        <dbReference type="ARBA" id="ARBA00005594"/>
    </source>
</evidence>
<dbReference type="PRINTS" id="PR00983">
    <property type="entry name" value="TRNASYNTHCYS"/>
</dbReference>
<evidence type="ECO:0000256" key="6">
    <source>
        <dbReference type="ARBA" id="ARBA00022490"/>
    </source>
</evidence>
<gene>
    <name evidence="17" type="ORF">MNB_SUP05-10-1040</name>
    <name evidence="16" type="ORF">MNB_SUP05-10-996</name>
</gene>
<dbReference type="InterPro" id="IPR056411">
    <property type="entry name" value="CysS_C"/>
</dbReference>
<dbReference type="NCBIfam" id="TIGR00435">
    <property type="entry name" value="cysS"/>
    <property type="match status" value="1"/>
</dbReference>
<dbReference type="EC" id="6.1.1.16" evidence="4"/>
<dbReference type="InterPro" id="IPR015803">
    <property type="entry name" value="Cys-tRNA-ligase"/>
</dbReference>
<evidence type="ECO:0000256" key="14">
    <source>
        <dbReference type="ARBA" id="ARBA00031499"/>
    </source>
</evidence>
<dbReference type="Pfam" id="PF09190">
    <property type="entry name" value="DALR_2"/>
    <property type="match status" value="1"/>
</dbReference>
<dbReference type="AlphaFoldDB" id="A0A1W1D9B6"/>
<evidence type="ECO:0000256" key="9">
    <source>
        <dbReference type="ARBA" id="ARBA00022741"/>
    </source>
</evidence>
<name>A0A1W1D9B6_9ZZZZ</name>
<dbReference type="GO" id="GO:0006423">
    <property type="term" value="P:cysteinyl-tRNA aminoacylation"/>
    <property type="evidence" value="ECO:0007669"/>
    <property type="project" value="InterPro"/>
</dbReference>
<dbReference type="GO" id="GO:0005524">
    <property type="term" value="F:ATP binding"/>
    <property type="evidence" value="ECO:0007669"/>
    <property type="project" value="UniProtKB-KW"/>
</dbReference>
<comment type="cofactor">
    <cofactor evidence="1">
        <name>Zn(2+)</name>
        <dbReference type="ChEBI" id="CHEBI:29105"/>
    </cofactor>
</comment>
<dbReference type="InterPro" id="IPR015273">
    <property type="entry name" value="Cys-tRNA-synt_Ia_DALR"/>
</dbReference>
<evidence type="ECO:0000256" key="13">
    <source>
        <dbReference type="ARBA" id="ARBA00023146"/>
    </source>
</evidence>
<evidence type="ECO:0000259" key="15">
    <source>
        <dbReference type="SMART" id="SM00840"/>
    </source>
</evidence>
<dbReference type="SMART" id="SM00840">
    <property type="entry name" value="DALR_2"/>
    <property type="match status" value="1"/>
</dbReference>
<keyword evidence="13 17" id="KW-0030">Aminoacyl-tRNA synthetase</keyword>
<evidence type="ECO:0000256" key="2">
    <source>
        <dbReference type="ARBA" id="ARBA00004496"/>
    </source>
</evidence>
<dbReference type="SUPFAM" id="SSF52374">
    <property type="entry name" value="Nucleotidylyl transferase"/>
    <property type="match status" value="1"/>
</dbReference>
<dbReference type="GO" id="GO:0046872">
    <property type="term" value="F:metal ion binding"/>
    <property type="evidence" value="ECO:0007669"/>
    <property type="project" value="UniProtKB-KW"/>
</dbReference>
<evidence type="ECO:0000256" key="11">
    <source>
        <dbReference type="ARBA" id="ARBA00022840"/>
    </source>
</evidence>
<evidence type="ECO:0000256" key="10">
    <source>
        <dbReference type="ARBA" id="ARBA00022833"/>
    </source>
</evidence>
<keyword evidence="8" id="KW-0479">Metal-binding</keyword>
<dbReference type="InterPro" id="IPR009080">
    <property type="entry name" value="tRNAsynth_Ia_anticodon-bd"/>
</dbReference>
<evidence type="ECO:0000313" key="17">
    <source>
        <dbReference type="EMBL" id="SFV77027.1"/>
    </source>
</evidence>
<evidence type="ECO:0000313" key="16">
    <source>
        <dbReference type="EMBL" id="SFV76166.1"/>
    </source>
</evidence>
<evidence type="ECO:0000256" key="4">
    <source>
        <dbReference type="ARBA" id="ARBA00012832"/>
    </source>
</evidence>
<organism evidence="17">
    <name type="scientific">hydrothermal vent metagenome</name>
    <dbReference type="NCBI Taxonomy" id="652676"/>
    <lineage>
        <taxon>unclassified sequences</taxon>
        <taxon>metagenomes</taxon>
        <taxon>ecological metagenomes</taxon>
    </lineage>
</organism>
<keyword evidence="10" id="KW-0862">Zinc</keyword>
<protein>
    <recommendedName>
        <fullName evidence="5">Cysteine--tRNA ligase</fullName>
        <ecNumber evidence="4">6.1.1.16</ecNumber>
    </recommendedName>
    <alternativeName>
        <fullName evidence="14">Cysteinyl-tRNA synthetase</fullName>
    </alternativeName>
</protein>
<dbReference type="EMBL" id="FPHQ01000158">
    <property type="protein sequence ID" value="SFV77027.1"/>
    <property type="molecule type" value="Genomic_DNA"/>
</dbReference>
<dbReference type="InterPro" id="IPR024909">
    <property type="entry name" value="Cys-tRNA/MSH_ligase"/>
</dbReference>
<dbReference type="GO" id="GO:0005829">
    <property type="term" value="C:cytosol"/>
    <property type="evidence" value="ECO:0007669"/>
    <property type="project" value="TreeGrafter"/>
</dbReference>
<comment type="subcellular location">
    <subcellularLocation>
        <location evidence="2">Cytoplasm</location>
    </subcellularLocation>
</comment>
<dbReference type="CDD" id="cd00672">
    <property type="entry name" value="CysRS_core"/>
    <property type="match status" value="1"/>
</dbReference>
<keyword evidence="11" id="KW-0067">ATP-binding</keyword>
<accession>A0A1W1D9B6</accession>
<keyword evidence="9" id="KW-0547">Nucleotide-binding</keyword>
<evidence type="ECO:0000256" key="5">
    <source>
        <dbReference type="ARBA" id="ARBA00014738"/>
    </source>
</evidence>
<sequence length="462" mass="52495">MLKIYNTLSRQKEDFHPINPDKVGMYVCGMTVYDNCHMGHARVLVMFDVITRHLRRHFPNVEYVRNITDIDDKIIARAVENKEDIYTLTNRFIDAMHEDERALGVLPPDVEPRATDAMDQMFYMIESLIEKGIAYQGSNGDVYYSVRDFEGYGKLSGKNIDELEAGARVDVETDKKDPLDFVLWKMAKPTEPSWSSPWGEGRPGWHIECSAMSTHHLGNHFDIHGGGMDLTFPHHENEIAQSEGANGCTFVNTWMHVGFVNINDEKMSKSLNNFFTIRGVLESYDGETLRYFIMSSHYRSPLNFSDDNLNNAKSSLTRLYTATRGLSASDAAMDEISMRFDYEKRFVDALDDDFNTPIALSILFELAKAVNSQRNEDIDQASALAQLLKKLGGYIGILQTDADAFLKQGVTLSDEDIDEKIKLRDESRVNKDFALSDQIRDELTELGIVLEDSADGTTWRRS</sequence>
<dbReference type="PANTHER" id="PTHR10890:SF3">
    <property type="entry name" value="CYSTEINE--TRNA LIGASE, CYTOPLASMIC"/>
    <property type="match status" value="1"/>
</dbReference>
<evidence type="ECO:0000256" key="12">
    <source>
        <dbReference type="ARBA" id="ARBA00022917"/>
    </source>
</evidence>
<dbReference type="SUPFAM" id="SSF47323">
    <property type="entry name" value="Anticodon-binding domain of a subclass of class I aminoacyl-tRNA synthetases"/>
    <property type="match status" value="1"/>
</dbReference>
<dbReference type="Gene3D" id="1.20.120.1910">
    <property type="entry name" value="Cysteine-tRNA ligase, C-terminal anti-codon recognition domain"/>
    <property type="match status" value="1"/>
</dbReference>
<evidence type="ECO:0000256" key="1">
    <source>
        <dbReference type="ARBA" id="ARBA00001947"/>
    </source>
</evidence>
<dbReference type="Pfam" id="PF23493">
    <property type="entry name" value="CysS_C"/>
    <property type="match status" value="1"/>
</dbReference>
<dbReference type="EMBL" id="FPHQ01000062">
    <property type="protein sequence ID" value="SFV76166.1"/>
    <property type="molecule type" value="Genomic_DNA"/>
</dbReference>
<keyword evidence="7 17" id="KW-0436">Ligase</keyword>
<evidence type="ECO:0000256" key="7">
    <source>
        <dbReference type="ARBA" id="ARBA00022598"/>
    </source>
</evidence>